<dbReference type="PANTHER" id="PTHR23132:SF23">
    <property type="entry name" value="D-ALANINE--D-ALANINE LIGASE B"/>
    <property type="match status" value="1"/>
</dbReference>
<comment type="similarity">
    <text evidence="3 14">Belongs to the D-alanine--D-alanine ligase family.</text>
</comment>
<dbReference type="Pfam" id="PF01820">
    <property type="entry name" value="Dala_Dala_lig_N"/>
    <property type="match status" value="1"/>
</dbReference>
<comment type="cofactor">
    <cofactor evidence="16">
        <name>Mg(2+)</name>
        <dbReference type="ChEBI" id="CHEBI:18420"/>
    </cofactor>
    <cofactor evidence="16">
        <name>Mn(2+)</name>
        <dbReference type="ChEBI" id="CHEBI:29035"/>
    </cofactor>
    <text evidence="16">Binds 2 magnesium or manganese ions per subunit.</text>
</comment>
<dbReference type="SUPFAM" id="SSF52440">
    <property type="entry name" value="PreATP-grasp domain"/>
    <property type="match status" value="1"/>
</dbReference>
<feature type="binding site" evidence="16">
    <location>
        <position position="262"/>
    </location>
    <ligand>
        <name>Mg(2+)</name>
        <dbReference type="ChEBI" id="CHEBI:18420"/>
        <label>2</label>
    </ligand>
</feature>
<dbReference type="PROSITE" id="PS50975">
    <property type="entry name" value="ATP_GRASP"/>
    <property type="match status" value="1"/>
</dbReference>
<keyword evidence="9 16" id="KW-0460">Magnesium</keyword>
<keyword evidence="20" id="KW-1185">Reference proteome</keyword>
<evidence type="ECO:0000256" key="2">
    <source>
        <dbReference type="ARBA" id="ARBA00004496"/>
    </source>
</evidence>
<dbReference type="InterPro" id="IPR011127">
    <property type="entry name" value="Dala_Dala_lig_N"/>
</dbReference>
<comment type="caution">
    <text evidence="19">The sequence shown here is derived from an EMBL/GenBank/DDBJ whole genome shotgun (WGS) entry which is preliminary data.</text>
</comment>
<evidence type="ECO:0000256" key="13">
    <source>
        <dbReference type="ARBA" id="ARBA00023316"/>
    </source>
</evidence>
<dbReference type="SUPFAM" id="SSF56059">
    <property type="entry name" value="Glutathione synthetase ATP-binding domain-like"/>
    <property type="match status" value="1"/>
</dbReference>
<evidence type="ECO:0000256" key="7">
    <source>
        <dbReference type="ARBA" id="ARBA00022741"/>
    </source>
</evidence>
<keyword evidence="6 16" id="KW-0479">Metal-binding</keyword>
<accession>A0A6I1MX75</accession>
<comment type="cofactor">
    <cofactor evidence="1">
        <name>Mn(2+)</name>
        <dbReference type="ChEBI" id="CHEBI:29035"/>
    </cofactor>
</comment>
<dbReference type="FunFam" id="3.40.50.20:FF:000031">
    <property type="entry name" value="D-alanine--D-alanine ligase"/>
    <property type="match status" value="1"/>
</dbReference>
<dbReference type="UniPathway" id="UPA00219"/>
<dbReference type="GO" id="GO:0046872">
    <property type="term" value="F:metal ion binding"/>
    <property type="evidence" value="ECO:0007669"/>
    <property type="project" value="UniProtKB-KW"/>
</dbReference>
<feature type="binding site" evidence="16">
    <location>
        <position position="262"/>
    </location>
    <ligand>
        <name>Mg(2+)</name>
        <dbReference type="ChEBI" id="CHEBI:18420"/>
        <label>1</label>
    </ligand>
</feature>
<dbReference type="InterPro" id="IPR005905">
    <property type="entry name" value="D_ala_D_ala"/>
</dbReference>
<feature type="binding site" evidence="16">
    <location>
        <position position="264"/>
    </location>
    <ligand>
        <name>Mg(2+)</name>
        <dbReference type="ChEBI" id="CHEBI:18420"/>
        <label>2</label>
    </ligand>
</feature>
<dbReference type="Gene3D" id="3.30.470.20">
    <property type="entry name" value="ATP-grasp fold, B domain"/>
    <property type="match status" value="1"/>
</dbReference>
<evidence type="ECO:0000259" key="18">
    <source>
        <dbReference type="PROSITE" id="PS50975"/>
    </source>
</evidence>
<dbReference type="GO" id="GO:0009252">
    <property type="term" value="P:peptidoglycan biosynthetic process"/>
    <property type="evidence" value="ECO:0007669"/>
    <property type="project" value="UniProtKB-UniRule"/>
</dbReference>
<keyword evidence="7 17" id="KW-0547">Nucleotide-binding</keyword>
<dbReference type="PIRSF" id="PIRSF039102">
    <property type="entry name" value="Ddl/VanB"/>
    <property type="match status" value="1"/>
</dbReference>
<evidence type="ECO:0000256" key="9">
    <source>
        <dbReference type="ARBA" id="ARBA00022842"/>
    </source>
</evidence>
<comment type="subcellular location">
    <subcellularLocation>
        <location evidence="2 14">Cytoplasm</location>
    </subcellularLocation>
</comment>
<evidence type="ECO:0000256" key="6">
    <source>
        <dbReference type="ARBA" id="ARBA00022723"/>
    </source>
</evidence>
<gene>
    <name evidence="14" type="primary">ddl</name>
    <name evidence="19" type="ORF">GBZ86_13540</name>
</gene>
<dbReference type="InterPro" id="IPR011761">
    <property type="entry name" value="ATP-grasp"/>
</dbReference>
<dbReference type="EC" id="6.3.2.4" evidence="14"/>
<dbReference type="GO" id="GO:0008360">
    <property type="term" value="P:regulation of cell shape"/>
    <property type="evidence" value="ECO:0007669"/>
    <property type="project" value="UniProtKB-KW"/>
</dbReference>
<dbReference type="GO" id="GO:0008716">
    <property type="term" value="F:D-alanine-D-alanine ligase activity"/>
    <property type="evidence" value="ECO:0007669"/>
    <property type="project" value="UniProtKB-UniRule"/>
</dbReference>
<keyword evidence="10 14" id="KW-0133">Cell shape</keyword>
<keyword evidence="11 14" id="KW-0573">Peptidoglycan synthesis</keyword>
<dbReference type="Gene3D" id="3.40.50.20">
    <property type="match status" value="1"/>
</dbReference>
<evidence type="ECO:0000256" key="16">
    <source>
        <dbReference type="PIRSR" id="PIRSR039102-3"/>
    </source>
</evidence>
<dbReference type="GO" id="GO:0071555">
    <property type="term" value="P:cell wall organization"/>
    <property type="evidence" value="ECO:0007669"/>
    <property type="project" value="UniProtKB-KW"/>
</dbReference>
<comment type="pathway">
    <text evidence="14">Cell wall biogenesis; peptidoglycan biosynthesis.</text>
</comment>
<keyword evidence="12 16" id="KW-0464">Manganese</keyword>
<feature type="active site" evidence="15">
    <location>
        <position position="13"/>
    </location>
</feature>
<keyword evidence="8 17" id="KW-0067">ATP-binding</keyword>
<feature type="active site" evidence="15">
    <location>
        <position position="273"/>
    </location>
</feature>
<dbReference type="Proteomes" id="UP000430345">
    <property type="component" value="Unassembled WGS sequence"/>
</dbReference>
<evidence type="ECO:0000256" key="15">
    <source>
        <dbReference type="PIRSR" id="PIRSR039102-1"/>
    </source>
</evidence>
<evidence type="ECO:0000256" key="1">
    <source>
        <dbReference type="ARBA" id="ARBA00001936"/>
    </source>
</evidence>
<evidence type="ECO:0000313" key="19">
    <source>
        <dbReference type="EMBL" id="MPQ44759.1"/>
    </source>
</evidence>
<reference evidence="19 20" key="1">
    <citation type="submission" date="2019-10" db="EMBL/GenBank/DDBJ databases">
        <title>The Genome Sequence of Clostridium tarantellae Isolated from Fish Brain.</title>
        <authorList>
            <person name="Bano L."/>
            <person name="Kiel M."/>
            <person name="Sales G."/>
            <person name="Doxey A.C."/>
            <person name="Mansfield M.J."/>
            <person name="Schiavone M."/>
            <person name="Rossetto O."/>
            <person name="Pirazzini M."/>
            <person name="Dobrindt U."/>
            <person name="Montecucco C."/>
        </authorList>
    </citation>
    <scope>NUCLEOTIDE SEQUENCE [LARGE SCALE GENOMIC DNA]</scope>
    <source>
        <strain evidence="19 20">DSM 3997</strain>
    </source>
</reference>
<dbReference type="InterPro" id="IPR000291">
    <property type="entry name" value="D-Ala_lig_Van_CS"/>
</dbReference>
<evidence type="ECO:0000256" key="5">
    <source>
        <dbReference type="ARBA" id="ARBA00022598"/>
    </source>
</evidence>
<evidence type="ECO:0000256" key="4">
    <source>
        <dbReference type="ARBA" id="ARBA00022490"/>
    </source>
</evidence>
<comment type="catalytic activity">
    <reaction evidence="14">
        <text>2 D-alanine + ATP = D-alanyl-D-alanine + ADP + phosphate + H(+)</text>
        <dbReference type="Rhea" id="RHEA:11224"/>
        <dbReference type="ChEBI" id="CHEBI:15378"/>
        <dbReference type="ChEBI" id="CHEBI:30616"/>
        <dbReference type="ChEBI" id="CHEBI:43474"/>
        <dbReference type="ChEBI" id="CHEBI:57416"/>
        <dbReference type="ChEBI" id="CHEBI:57822"/>
        <dbReference type="ChEBI" id="CHEBI:456216"/>
        <dbReference type="EC" id="6.3.2.4"/>
    </reaction>
</comment>
<dbReference type="HAMAP" id="MF_00047">
    <property type="entry name" value="Dala_Dala_lig"/>
    <property type="match status" value="1"/>
</dbReference>
<proteinExistence type="inferred from homology"/>
<keyword evidence="4 14" id="KW-0963">Cytoplasm</keyword>
<organism evidence="19 20">
    <name type="scientific">Clostridium tarantellae</name>
    <dbReference type="NCBI Taxonomy" id="39493"/>
    <lineage>
        <taxon>Bacteria</taxon>
        <taxon>Bacillati</taxon>
        <taxon>Bacillota</taxon>
        <taxon>Clostridia</taxon>
        <taxon>Eubacteriales</taxon>
        <taxon>Clostridiaceae</taxon>
        <taxon>Clostridium</taxon>
    </lineage>
</organism>
<dbReference type="PROSITE" id="PS00843">
    <property type="entry name" value="DALA_DALA_LIGASE_1"/>
    <property type="match status" value="1"/>
</dbReference>
<dbReference type="InterPro" id="IPR016185">
    <property type="entry name" value="PreATP-grasp_dom_sf"/>
</dbReference>
<dbReference type="AlphaFoldDB" id="A0A6I1MX75"/>
<evidence type="ECO:0000256" key="14">
    <source>
        <dbReference type="HAMAP-Rule" id="MF_00047"/>
    </source>
</evidence>
<dbReference type="GO" id="GO:0005737">
    <property type="term" value="C:cytoplasm"/>
    <property type="evidence" value="ECO:0007669"/>
    <property type="project" value="UniProtKB-SubCell"/>
</dbReference>
<evidence type="ECO:0000256" key="10">
    <source>
        <dbReference type="ARBA" id="ARBA00022960"/>
    </source>
</evidence>
<name>A0A6I1MX75_9CLOT</name>
<dbReference type="NCBIfam" id="TIGR01205">
    <property type="entry name" value="D_ala_D_alaTIGR"/>
    <property type="match status" value="1"/>
</dbReference>
<dbReference type="NCBIfam" id="NF002378">
    <property type="entry name" value="PRK01372.1"/>
    <property type="match status" value="1"/>
</dbReference>
<evidence type="ECO:0000256" key="8">
    <source>
        <dbReference type="ARBA" id="ARBA00022840"/>
    </source>
</evidence>
<feature type="domain" description="ATP-grasp" evidence="18">
    <location>
        <begin position="100"/>
        <end position="295"/>
    </location>
</feature>
<keyword evidence="5 14" id="KW-0436">Ligase</keyword>
<sequence length="300" mass="33560">MRIGVIMGGISSEREISLKSGEEVIKNLNREKYEEIIPIIINSKSEVMEKVRNIDFAFLALHGKFGEDGKIQAVLETVDIPYSRCGVLTSAICMNKSLTKRLSKSVGIVTAPWIAVKNINDIDYSKIEDLGYPVFIKPNNGGSSVATFFVKNKYEVEHAVKEGLKYDNEIIIEKYIKGEEITSFVLNGVVFPTVTIKAKNGEFFDYLSKYEPDGASEEVVMLEESLQNKVTEISKKLWSVLECKSYCRVDMIVSENVPYLLEVNTLPGMTATSLIPKSAMAKGINFSHLLDKIIEYSLES</sequence>
<evidence type="ECO:0000256" key="12">
    <source>
        <dbReference type="ARBA" id="ARBA00023211"/>
    </source>
</evidence>
<dbReference type="PANTHER" id="PTHR23132">
    <property type="entry name" value="D-ALANINE--D-ALANINE LIGASE"/>
    <property type="match status" value="1"/>
</dbReference>
<feature type="active site" evidence="15">
    <location>
        <position position="143"/>
    </location>
</feature>
<protein>
    <recommendedName>
        <fullName evidence="14">D-alanine--D-alanine ligase</fullName>
        <ecNumber evidence="14">6.3.2.4</ecNumber>
    </recommendedName>
    <alternativeName>
        <fullName evidence="14">D-Ala-D-Ala ligase</fullName>
    </alternativeName>
    <alternativeName>
        <fullName evidence="14">D-alanylalanine synthetase</fullName>
    </alternativeName>
</protein>
<dbReference type="PROSITE" id="PS00844">
    <property type="entry name" value="DALA_DALA_LIGASE_2"/>
    <property type="match status" value="1"/>
</dbReference>
<evidence type="ECO:0000256" key="17">
    <source>
        <dbReference type="PROSITE-ProRule" id="PRU00409"/>
    </source>
</evidence>
<dbReference type="GO" id="GO:0005524">
    <property type="term" value="F:ATP binding"/>
    <property type="evidence" value="ECO:0007669"/>
    <property type="project" value="UniProtKB-UniRule"/>
</dbReference>
<dbReference type="InterPro" id="IPR013815">
    <property type="entry name" value="ATP_grasp_subdomain_1"/>
</dbReference>
<dbReference type="RefSeq" id="WP_152891500.1">
    <property type="nucleotide sequence ID" value="NZ_WHJC01000304.1"/>
</dbReference>
<evidence type="ECO:0000256" key="3">
    <source>
        <dbReference type="ARBA" id="ARBA00010871"/>
    </source>
</evidence>
<comment type="function">
    <text evidence="14">Cell wall formation.</text>
</comment>
<evidence type="ECO:0000256" key="11">
    <source>
        <dbReference type="ARBA" id="ARBA00022984"/>
    </source>
</evidence>
<dbReference type="OrthoDB" id="9813261at2"/>
<dbReference type="Gene3D" id="3.30.1490.20">
    <property type="entry name" value="ATP-grasp fold, A domain"/>
    <property type="match status" value="1"/>
</dbReference>
<dbReference type="Pfam" id="PF07478">
    <property type="entry name" value="Dala_Dala_lig_C"/>
    <property type="match status" value="1"/>
</dbReference>
<dbReference type="InterPro" id="IPR011095">
    <property type="entry name" value="Dala_Dala_lig_C"/>
</dbReference>
<keyword evidence="13 14" id="KW-0961">Cell wall biogenesis/degradation</keyword>
<dbReference type="EMBL" id="WHJC01000304">
    <property type="protein sequence ID" value="MPQ44759.1"/>
    <property type="molecule type" value="Genomic_DNA"/>
</dbReference>
<evidence type="ECO:0000313" key="20">
    <source>
        <dbReference type="Proteomes" id="UP000430345"/>
    </source>
</evidence>
<feature type="binding site" evidence="16">
    <location>
        <position position="250"/>
    </location>
    <ligand>
        <name>Mg(2+)</name>
        <dbReference type="ChEBI" id="CHEBI:18420"/>
        <label>1</label>
    </ligand>
</feature>